<evidence type="ECO:0000313" key="4">
    <source>
        <dbReference type="Proteomes" id="UP000029481"/>
    </source>
</evidence>
<dbReference type="OrthoDB" id="6463403at2"/>
<gene>
    <name evidence="3" type="ORF">JT31_03275</name>
</gene>
<dbReference type="InterPro" id="IPR013783">
    <property type="entry name" value="Ig-like_fold"/>
</dbReference>
<evidence type="ECO:0000313" key="3">
    <source>
        <dbReference type="EMBL" id="AIR03666.1"/>
    </source>
</evidence>
<dbReference type="AlphaFoldDB" id="A0A089PXI1"/>
<name>A0A089PXI1_9ENTR</name>
<accession>A0A089PXI1</accession>
<keyword evidence="1" id="KW-0843">Virulence</keyword>
<organism evidence="3 4">
    <name type="scientific">Cedecea neteri</name>
    <dbReference type="NCBI Taxonomy" id="158822"/>
    <lineage>
        <taxon>Bacteria</taxon>
        <taxon>Pseudomonadati</taxon>
        <taxon>Pseudomonadota</taxon>
        <taxon>Gammaproteobacteria</taxon>
        <taxon>Enterobacterales</taxon>
        <taxon>Enterobacteriaceae</taxon>
        <taxon>Cedecea</taxon>
    </lineage>
</organism>
<sequence length="1069" mass="114961">MSQNITEKEAFSPDHNGDDRPASRVTPLVDITTSSIATDEASYEAGTDMRVTVRLKDAQGDALAGQLSEVTKKVVVENAELKGSWTDNKDGTYTGIFAAKTAGTGLKAMLKFAGSLSEVNKKLSTSRFPNAFPFDFGHVQIQASQDEINTSLQALVETLTPDMPAAWLSPASPANGIFTDLKRLQVMASGLGPEQQHILLEDFSESWADFYRKNYDITDGDASTYQRFLDMSYFTAMHNVTVPRVEALLCTTASSAGAPEQHTVIQSANWINPDASAKALPFLYGARFINKTDDNTPPLSIRRNADGALTVSNLPTGWRLTSINTMVRLQKWLNLPYEDVDALLMLTRSNSSDKPLSDDTLRTLGLFRHYQRRYGTTVKQFAAWLHQVTPYAITPATPFFDQIFNADSTFDAPFQADNTVFSYRATDGADGLRGKQIMAALGLNQRQFLLMAGKVAAHQSNGDAAKGTLTCHLGTVTAFYRITSLAKTLDLGVDEFCALADMLDAESGAVWKQLAGSPKISQLADGDAPADDILCLLQALSWLTGWQKQAKLPVATTALLCAPLPPTPGTEAQLSFIQQIWQRLPATFVNAGMLARSGAPLKEDIDDEHHAGIDWFALLGAAGLIDIAGLVTDAFTPDAVTDVVNQQHLAGDGKAAAITALSAALKQAQGTQHGIAMTGLAQALNVSQSLPALLLHWAGVTPYQWLQETWGMSPDAPVGEYLPPEGHIGATTTEKDYNLLAADWRDAAWNPVTGNLTLTLRLSFSLSDNGGSLSISDNWLKLPAGLSVDGAPTLASGNWPDGLKGNTDYKGAGAVWLPTGNDAAYKYFEVNTTYVLEVPLKGTFSDASALAELTSMDLRFGMHRYYGSSDTLSTPLTLKTTVTTADTLPLVWLATLRDIARRGMACSQLQLSPAGLQAMLDNPQWFSMNLPETAKNITLQTLYRLSRYVALLTQPGDAGYAEDDLLAYLRDMHATPPLADDVAAATLATLLGWEASETSAAFADGALGHAAATLDDLDVVMNLRQSTQASGMTVEALAQGFALSRDDSYAAWSRTGQAMVAGVGHLANR</sequence>
<protein>
    <recommendedName>
        <fullName evidence="5">Virulence plasmid A protein</fullName>
    </recommendedName>
</protein>
<feature type="compositionally biased region" description="Basic and acidic residues" evidence="2">
    <location>
        <begin position="1"/>
        <end position="22"/>
    </location>
</feature>
<dbReference type="RefSeq" id="WP_038473215.1">
    <property type="nucleotide sequence ID" value="NZ_CP009451.1"/>
</dbReference>
<keyword evidence="4" id="KW-1185">Reference proteome</keyword>
<dbReference type="Pfam" id="PF03538">
    <property type="entry name" value="VRP1"/>
    <property type="match status" value="1"/>
</dbReference>
<proteinExistence type="predicted"/>
<dbReference type="KEGG" id="cnt:JT31_03275"/>
<reference evidence="3 4" key="1">
    <citation type="submission" date="2014-09" db="EMBL/GenBank/DDBJ databases">
        <title>Cedecea neteri SSMD04 Genome Sequencing.</title>
        <authorList>
            <person name="Tan J.-Y."/>
        </authorList>
    </citation>
    <scope>NUCLEOTIDE SEQUENCE [LARGE SCALE GENOMIC DNA]</scope>
    <source>
        <strain evidence="3 4">SSMD04</strain>
    </source>
</reference>
<dbReference type="EMBL" id="CP009451">
    <property type="protein sequence ID" value="AIR03666.1"/>
    <property type="molecule type" value="Genomic_DNA"/>
</dbReference>
<evidence type="ECO:0008006" key="5">
    <source>
        <dbReference type="Google" id="ProtNLM"/>
    </source>
</evidence>
<evidence type="ECO:0000256" key="2">
    <source>
        <dbReference type="SAM" id="MobiDB-lite"/>
    </source>
</evidence>
<dbReference type="InterPro" id="IPR018003">
    <property type="entry name" value="Insecticidal_toxin/plasmid_vir"/>
</dbReference>
<dbReference type="Gene3D" id="2.60.40.10">
    <property type="entry name" value="Immunoglobulins"/>
    <property type="match status" value="1"/>
</dbReference>
<dbReference type="Proteomes" id="UP000029481">
    <property type="component" value="Chromosome"/>
</dbReference>
<evidence type="ECO:0000256" key="1">
    <source>
        <dbReference type="ARBA" id="ARBA00023026"/>
    </source>
</evidence>
<feature type="region of interest" description="Disordered" evidence="2">
    <location>
        <begin position="1"/>
        <end position="27"/>
    </location>
</feature>